<dbReference type="AlphaFoldDB" id="A0A913ZL02"/>
<evidence type="ECO:0000256" key="2">
    <source>
        <dbReference type="ARBA" id="ARBA00022448"/>
    </source>
</evidence>
<dbReference type="InterPro" id="IPR011993">
    <property type="entry name" value="PH-like_dom_sf"/>
</dbReference>
<dbReference type="Proteomes" id="UP000887568">
    <property type="component" value="Unplaced"/>
</dbReference>
<dbReference type="SMART" id="SM00233">
    <property type="entry name" value="PH"/>
    <property type="match status" value="1"/>
</dbReference>
<dbReference type="Pfam" id="PF01237">
    <property type="entry name" value="Oxysterol_BP"/>
    <property type="match status" value="1"/>
</dbReference>
<sequence length="1004" mass="113742">MDPDENALSDSSSEPTSPLLFSSNEERLLYASRHGDSQTVRQLLRQNNEGAIQLNIDCKGTTKANLGWSPLHLAAYFGHVEVATLLLSYNADFDIVNTNGDTPLHRAAFTGRLELVAALIQYGADVTIVNGEGHMARDIAHGDDIQKMLIATEQAQKLKLEQQLLASSAEGLLDHVQTLLFGPRPPNINCADVTGNTPLHCASYRDQHEVVMLLLQHGANPRLPNKKGHTPIDLAQSQHMKQLLNVKPVKVVQSVDKREGPLLKTRFTGSLKQYWVVLDRGILTYYRKRADAVAGIKRVGFRYLDHAEFKTSTTNSNAFAIQYSNNTVHTWLLDPECTKVSREDWLNALEDHRAYSDHYTMASTVDDDYDDVSEEFLPLGSIADSLKTAQARQRVLEQSAESFQKLVDRCLSKKAKDQASALEYMESLPEVRRQLAWLTDASKSLCSTLGQCLASMMQQEELRKVELSQALEKSRVLQDGLQALALEHHDLEQISRYSSFSGTFYDAKTEASCAGSPESLSDRASLELTGSLSDSDSFHSIMDGVTGSLDRLHVADPEGQRSDLKKDGPEEETKPMANGVTDIVIPGCSRTKLPAVMIRRDQFSLWTVLKQCIGKELSKITMPVVFNEPLSFLQRFCEYTEHCQLLYKAAMSDDPVERMKYVATFAMAAGASNLDRLSKPFNPLLGETYELVRDDMDMKIVLEQVSHHPPVSAFHCTSPYFEFHGSIYPKLKFWGKSLEVLPKGVVTVTIPKYNETYTWHNPSSCLHNLIVGKLWIEMYGLLEMTNHRTGHKCFLHFKPAGWFGKDLHKVEGYITNKNDEKIVMLFGKWTEYLYAMDPENYDGARKEEKKRHHRHGLGHGSGSPSDHVTYDMPLNPEGEEFNNAQLLWHNTARPDNSTQYYNFTLFAIRLNELTEQMKTHLPPTDARFRPDIRCMENGDIDSASDEKHRLEEKQRATRKHRSKSKETWSPLWFKLDINPNTGEQDWVLKGNYWDRKYTKCPDIF</sequence>
<dbReference type="SMART" id="SM00248">
    <property type="entry name" value="ANK"/>
    <property type="match status" value="4"/>
</dbReference>
<dbReference type="Gene3D" id="1.25.40.20">
    <property type="entry name" value="Ankyrin repeat-containing domain"/>
    <property type="match status" value="2"/>
</dbReference>
<evidence type="ECO:0000256" key="4">
    <source>
        <dbReference type="ARBA" id="ARBA00023121"/>
    </source>
</evidence>
<keyword evidence="5" id="KW-0040">ANK repeat</keyword>
<feature type="domain" description="PH" evidence="9">
    <location>
        <begin position="255"/>
        <end position="354"/>
    </location>
</feature>
<accession>A0A913ZL02</accession>
<keyword evidence="2 7" id="KW-0813">Transport</keyword>
<evidence type="ECO:0000256" key="5">
    <source>
        <dbReference type="PROSITE-ProRule" id="PRU00023"/>
    </source>
</evidence>
<feature type="compositionally biased region" description="Basic and acidic residues" evidence="8">
    <location>
        <begin position="944"/>
        <end position="955"/>
    </location>
</feature>
<dbReference type="OrthoDB" id="416222at2759"/>
<dbReference type="InterPro" id="IPR036770">
    <property type="entry name" value="Ankyrin_rpt-contain_sf"/>
</dbReference>
<evidence type="ECO:0000256" key="1">
    <source>
        <dbReference type="ARBA" id="ARBA00008842"/>
    </source>
</evidence>
<feature type="repeat" description="ANK" evidence="5">
    <location>
        <begin position="194"/>
        <end position="226"/>
    </location>
</feature>
<dbReference type="EnsemblMetazoa" id="XM_038196549.1">
    <property type="protein sequence ID" value="XP_038052477.1"/>
    <property type="gene ID" value="LOC119725188"/>
</dbReference>
<dbReference type="Pfam" id="PF12796">
    <property type="entry name" value="Ank_2"/>
    <property type="match status" value="2"/>
</dbReference>
<dbReference type="CTD" id="114876"/>
<dbReference type="GO" id="GO:0097038">
    <property type="term" value="C:perinuclear endoplasmic reticulum"/>
    <property type="evidence" value="ECO:0007669"/>
    <property type="project" value="TreeGrafter"/>
</dbReference>
<dbReference type="PROSITE" id="PS50297">
    <property type="entry name" value="ANK_REP_REGION"/>
    <property type="match status" value="3"/>
</dbReference>
<dbReference type="InterPro" id="IPR018494">
    <property type="entry name" value="Oxysterol-bd_CS"/>
</dbReference>
<keyword evidence="11" id="KW-1185">Reference proteome</keyword>
<evidence type="ECO:0000256" key="3">
    <source>
        <dbReference type="ARBA" id="ARBA00023055"/>
    </source>
</evidence>
<feature type="compositionally biased region" description="Basic residues" evidence="8">
    <location>
        <begin position="848"/>
        <end position="857"/>
    </location>
</feature>
<dbReference type="FunFam" id="3.30.70.3490:FF:000003">
    <property type="entry name" value="Oxysterol-binding protein"/>
    <property type="match status" value="1"/>
</dbReference>
<evidence type="ECO:0000256" key="6">
    <source>
        <dbReference type="RuleBase" id="RU003844"/>
    </source>
</evidence>
<evidence type="ECO:0000313" key="11">
    <source>
        <dbReference type="Proteomes" id="UP000887568"/>
    </source>
</evidence>
<dbReference type="PANTHER" id="PTHR10972:SF209">
    <property type="entry name" value="OXYSTEROL-BINDING PROTEIN"/>
    <property type="match status" value="1"/>
</dbReference>
<dbReference type="InterPro" id="IPR000648">
    <property type="entry name" value="Oxysterol-bd"/>
</dbReference>
<dbReference type="Gene3D" id="3.30.70.3490">
    <property type="match status" value="1"/>
</dbReference>
<evidence type="ECO:0000259" key="9">
    <source>
        <dbReference type="PROSITE" id="PS50003"/>
    </source>
</evidence>
<dbReference type="OMA" id="HAESPHF"/>
<feature type="region of interest" description="Disordered" evidence="8">
    <location>
        <begin position="937"/>
        <end position="962"/>
    </location>
</feature>
<evidence type="ECO:0000256" key="8">
    <source>
        <dbReference type="SAM" id="MobiDB-lite"/>
    </source>
</evidence>
<protein>
    <recommendedName>
        <fullName evidence="7">Oxysterol-binding protein</fullName>
    </recommendedName>
</protein>
<dbReference type="FunFam" id="2.40.160.120:FF:000005">
    <property type="entry name" value="Oxysterol-binding protein"/>
    <property type="match status" value="1"/>
</dbReference>
<dbReference type="GeneID" id="119725188"/>
<feature type="region of interest" description="Disordered" evidence="8">
    <location>
        <begin position="552"/>
        <end position="575"/>
    </location>
</feature>
<evidence type="ECO:0000313" key="10">
    <source>
        <dbReference type="EnsemblMetazoa" id="XP_038052477.1"/>
    </source>
</evidence>
<dbReference type="InterPro" id="IPR002110">
    <property type="entry name" value="Ankyrin_rpt"/>
</dbReference>
<dbReference type="GO" id="GO:0005829">
    <property type="term" value="C:cytosol"/>
    <property type="evidence" value="ECO:0007669"/>
    <property type="project" value="TreeGrafter"/>
</dbReference>
<dbReference type="RefSeq" id="XP_038052477.1">
    <property type="nucleotide sequence ID" value="XM_038196549.1"/>
</dbReference>
<dbReference type="Gene3D" id="2.30.29.30">
    <property type="entry name" value="Pleckstrin-homology domain (PH domain)/Phosphotyrosine-binding domain (PTB)"/>
    <property type="match status" value="1"/>
</dbReference>
<dbReference type="PROSITE" id="PS50088">
    <property type="entry name" value="ANK_REPEAT"/>
    <property type="match status" value="3"/>
</dbReference>
<comment type="similarity">
    <text evidence="1 6">Belongs to the OSBP family.</text>
</comment>
<dbReference type="PROSITE" id="PS50003">
    <property type="entry name" value="PH_DOMAIN"/>
    <property type="match status" value="1"/>
</dbReference>
<dbReference type="GO" id="GO:0006869">
    <property type="term" value="P:lipid transport"/>
    <property type="evidence" value="ECO:0007669"/>
    <property type="project" value="UniProtKB-KW"/>
</dbReference>
<reference evidence="10" key="1">
    <citation type="submission" date="2022-11" db="UniProtKB">
        <authorList>
            <consortium name="EnsemblMetazoa"/>
        </authorList>
    </citation>
    <scope>IDENTIFICATION</scope>
</reference>
<feature type="repeat" description="ANK" evidence="5">
    <location>
        <begin position="99"/>
        <end position="131"/>
    </location>
</feature>
<dbReference type="PANTHER" id="PTHR10972">
    <property type="entry name" value="OXYSTEROL-BINDING PROTEIN-RELATED"/>
    <property type="match status" value="1"/>
</dbReference>
<dbReference type="SUPFAM" id="SSF50729">
    <property type="entry name" value="PH domain-like"/>
    <property type="match status" value="1"/>
</dbReference>
<organism evidence="10 11">
    <name type="scientific">Patiria miniata</name>
    <name type="common">Bat star</name>
    <name type="synonym">Asterina miniata</name>
    <dbReference type="NCBI Taxonomy" id="46514"/>
    <lineage>
        <taxon>Eukaryota</taxon>
        <taxon>Metazoa</taxon>
        <taxon>Echinodermata</taxon>
        <taxon>Eleutherozoa</taxon>
        <taxon>Asterozoa</taxon>
        <taxon>Asteroidea</taxon>
        <taxon>Valvatacea</taxon>
        <taxon>Valvatida</taxon>
        <taxon>Asterinidae</taxon>
        <taxon>Patiria</taxon>
    </lineage>
</organism>
<dbReference type="PRINTS" id="PR01415">
    <property type="entry name" value="ANKYRIN"/>
</dbReference>
<keyword evidence="4" id="KW-0446">Lipid-binding</keyword>
<dbReference type="GO" id="GO:0005886">
    <property type="term" value="C:plasma membrane"/>
    <property type="evidence" value="ECO:0007669"/>
    <property type="project" value="TreeGrafter"/>
</dbReference>
<dbReference type="SUPFAM" id="SSF144000">
    <property type="entry name" value="Oxysterol-binding protein-like"/>
    <property type="match status" value="1"/>
</dbReference>
<dbReference type="PROSITE" id="PS01013">
    <property type="entry name" value="OSBP"/>
    <property type="match status" value="1"/>
</dbReference>
<dbReference type="SUPFAM" id="SSF48403">
    <property type="entry name" value="Ankyrin repeat"/>
    <property type="match status" value="1"/>
</dbReference>
<dbReference type="InterPro" id="IPR001849">
    <property type="entry name" value="PH_domain"/>
</dbReference>
<dbReference type="InterPro" id="IPR037239">
    <property type="entry name" value="OSBP_sf"/>
</dbReference>
<keyword evidence="3 7" id="KW-0445">Lipid transport</keyword>
<dbReference type="GO" id="GO:0015485">
    <property type="term" value="F:cholesterol binding"/>
    <property type="evidence" value="ECO:0007669"/>
    <property type="project" value="TreeGrafter"/>
</dbReference>
<feature type="compositionally biased region" description="Basic and acidic residues" evidence="8">
    <location>
        <begin position="552"/>
        <end position="574"/>
    </location>
</feature>
<feature type="region of interest" description="Disordered" evidence="8">
    <location>
        <begin position="844"/>
        <end position="867"/>
    </location>
</feature>
<name>A0A913ZL02_PATMI</name>
<proteinExistence type="inferred from homology"/>
<dbReference type="Gene3D" id="2.40.160.120">
    <property type="match status" value="1"/>
</dbReference>
<feature type="repeat" description="ANK" evidence="5">
    <location>
        <begin position="66"/>
        <end position="98"/>
    </location>
</feature>
<evidence type="ECO:0000256" key="7">
    <source>
        <dbReference type="RuleBase" id="RU003845"/>
    </source>
</evidence>